<reference evidence="2" key="2">
    <citation type="submission" date="2024-06" db="UniProtKB">
        <authorList>
            <consortium name="EnsemblMetazoa"/>
        </authorList>
    </citation>
    <scope>IDENTIFICATION</scope>
</reference>
<protein>
    <recommendedName>
        <fullName evidence="1">Fibrinogen C-terminal domain-containing protein</fullName>
    </recommendedName>
</protein>
<dbReference type="Proteomes" id="UP000007879">
    <property type="component" value="Unassembled WGS sequence"/>
</dbReference>
<reference evidence="3" key="1">
    <citation type="journal article" date="2010" name="Nature">
        <title>The Amphimedon queenslandica genome and the evolution of animal complexity.</title>
        <authorList>
            <person name="Srivastava M."/>
            <person name="Simakov O."/>
            <person name="Chapman J."/>
            <person name="Fahey B."/>
            <person name="Gauthier M.E."/>
            <person name="Mitros T."/>
            <person name="Richards G.S."/>
            <person name="Conaco C."/>
            <person name="Dacre M."/>
            <person name="Hellsten U."/>
            <person name="Larroux C."/>
            <person name="Putnam N.H."/>
            <person name="Stanke M."/>
            <person name="Adamska M."/>
            <person name="Darling A."/>
            <person name="Degnan S.M."/>
            <person name="Oakley T.H."/>
            <person name="Plachetzki D.C."/>
            <person name="Zhai Y."/>
            <person name="Adamski M."/>
            <person name="Calcino A."/>
            <person name="Cummins S.F."/>
            <person name="Goodstein D.M."/>
            <person name="Harris C."/>
            <person name="Jackson D.J."/>
            <person name="Leys S.P."/>
            <person name="Shu S."/>
            <person name="Woodcroft B.J."/>
            <person name="Vervoort M."/>
            <person name="Kosik K.S."/>
            <person name="Manning G."/>
            <person name="Degnan B.M."/>
            <person name="Rokhsar D.S."/>
        </authorList>
    </citation>
    <scope>NUCLEOTIDE SEQUENCE [LARGE SCALE GENOMIC DNA]</scope>
</reference>
<evidence type="ECO:0000313" key="3">
    <source>
        <dbReference type="Proteomes" id="UP000007879"/>
    </source>
</evidence>
<dbReference type="InterPro" id="IPR002181">
    <property type="entry name" value="Fibrinogen_a/b/g_C_dom"/>
</dbReference>
<evidence type="ECO:0000259" key="1">
    <source>
        <dbReference type="SMART" id="SM00186"/>
    </source>
</evidence>
<dbReference type="GO" id="GO:0005615">
    <property type="term" value="C:extracellular space"/>
    <property type="evidence" value="ECO:0007669"/>
    <property type="project" value="TreeGrafter"/>
</dbReference>
<evidence type="ECO:0000313" key="2">
    <source>
        <dbReference type="EnsemblMetazoa" id="XP_019852071.1"/>
    </source>
</evidence>
<dbReference type="RefSeq" id="XP_019852071.1">
    <property type="nucleotide sequence ID" value="XM_019996512.1"/>
</dbReference>
<dbReference type="GeneID" id="105312784"/>
<proteinExistence type="predicted"/>
<sequence>MDQLNFQVFCNMDTDGSGWTVFQMRQDGSVDLGLSKIHHLTKEGSNTLTVDLDYVNYSKFSISDGSTKYVLTARGYSDTAGDGLIKDYTRSNHHNHSGMKSLQKILIMTRVAGIVLVTAWWFNNCQQCHLNGGYHNPAEAENWYRFIWNVWKGLAYSLSFTEIKTTHNN</sequence>
<organism evidence="2 3">
    <name type="scientific">Amphimedon queenslandica</name>
    <name type="common">Sponge</name>
    <dbReference type="NCBI Taxonomy" id="400682"/>
    <lineage>
        <taxon>Eukaryota</taxon>
        <taxon>Metazoa</taxon>
        <taxon>Porifera</taxon>
        <taxon>Demospongiae</taxon>
        <taxon>Heteroscleromorpha</taxon>
        <taxon>Haplosclerida</taxon>
        <taxon>Niphatidae</taxon>
        <taxon>Amphimedon</taxon>
    </lineage>
</organism>
<dbReference type="SUPFAM" id="SSF56496">
    <property type="entry name" value="Fibrinogen C-terminal domain-like"/>
    <property type="match status" value="1"/>
</dbReference>
<keyword evidence="3" id="KW-1185">Reference proteome</keyword>
<dbReference type="InterPro" id="IPR014716">
    <property type="entry name" value="Fibrinogen_a/b/g_C_1"/>
</dbReference>
<dbReference type="Gene3D" id="4.10.530.10">
    <property type="entry name" value="Gamma-fibrinogen Carboxyl Terminal Fragment, domain 2"/>
    <property type="match status" value="1"/>
</dbReference>
<dbReference type="SMART" id="SM00186">
    <property type="entry name" value="FBG"/>
    <property type="match status" value="1"/>
</dbReference>
<accession>A0AAN0J5T5</accession>
<dbReference type="InterPro" id="IPR036056">
    <property type="entry name" value="Fibrinogen-like_C"/>
</dbReference>
<dbReference type="EnsemblMetazoa" id="XM_019996512.1">
    <property type="protein sequence ID" value="XP_019852071.1"/>
    <property type="gene ID" value="LOC105312784"/>
</dbReference>
<name>A0AAN0J5T5_AMPQE</name>
<dbReference type="EnsemblMetazoa" id="XM_011405689.2">
    <property type="protein sequence ID" value="XP_011403991.1"/>
    <property type="gene ID" value="LOC105312784"/>
</dbReference>
<dbReference type="Pfam" id="PF00147">
    <property type="entry name" value="Fibrinogen_C"/>
    <property type="match status" value="1"/>
</dbReference>
<dbReference type="Gene3D" id="3.90.215.10">
    <property type="entry name" value="Gamma Fibrinogen, chain A, domain 1"/>
    <property type="match status" value="2"/>
</dbReference>
<dbReference type="PANTHER" id="PTHR19143">
    <property type="entry name" value="FIBRINOGEN/TENASCIN/ANGIOPOEITIN"/>
    <property type="match status" value="1"/>
</dbReference>
<dbReference type="AlphaFoldDB" id="A0AAN0J5T5"/>
<feature type="domain" description="Fibrinogen C-terminal" evidence="1">
    <location>
        <begin position="1"/>
        <end position="168"/>
    </location>
</feature>
<dbReference type="RefSeq" id="XP_011403991.1">
    <property type="nucleotide sequence ID" value="XM_011405689.2"/>
</dbReference>
<dbReference type="InterPro" id="IPR050373">
    <property type="entry name" value="Fibrinogen_C-term_domain"/>
</dbReference>
<dbReference type="KEGG" id="aqu:105312784"/>